<feature type="region of interest" description="Disordered" evidence="1">
    <location>
        <begin position="435"/>
        <end position="458"/>
    </location>
</feature>
<dbReference type="OrthoDB" id="3917849at2"/>
<evidence type="ECO:0000313" key="2">
    <source>
        <dbReference type="EMBL" id="RCV58492.1"/>
    </source>
</evidence>
<accession>A0A368T5B0</accession>
<comment type="caution">
    <text evidence="2">The sequence shown here is derived from an EMBL/GenBank/DDBJ whole genome shotgun (WGS) entry which is preliminary data.</text>
</comment>
<organism evidence="2 3">
    <name type="scientific">Marinitenerispora sediminis</name>
    <dbReference type="NCBI Taxonomy" id="1931232"/>
    <lineage>
        <taxon>Bacteria</taxon>
        <taxon>Bacillati</taxon>
        <taxon>Actinomycetota</taxon>
        <taxon>Actinomycetes</taxon>
        <taxon>Streptosporangiales</taxon>
        <taxon>Nocardiopsidaceae</taxon>
        <taxon>Marinitenerispora</taxon>
    </lineage>
</organism>
<evidence type="ECO:0000256" key="1">
    <source>
        <dbReference type="SAM" id="MobiDB-lite"/>
    </source>
</evidence>
<reference evidence="2 3" key="1">
    <citation type="submission" date="2018-04" db="EMBL/GenBank/DDBJ databases">
        <title>Novel actinobacteria from marine sediment.</title>
        <authorList>
            <person name="Ng Z.Y."/>
            <person name="Tan G.Y.A."/>
        </authorList>
    </citation>
    <scope>NUCLEOTIDE SEQUENCE [LARGE SCALE GENOMIC DNA]</scope>
    <source>
        <strain evidence="2 3">TPS81</strain>
    </source>
</reference>
<name>A0A368T5B0_9ACTN</name>
<evidence type="ECO:0000313" key="3">
    <source>
        <dbReference type="Proteomes" id="UP000253318"/>
    </source>
</evidence>
<proteinExistence type="predicted"/>
<sequence length="458" mass="47721">MSQDLINPGAIPVPGVAAEELLTTASSLKAAGERIAGAGHDIKQTWSRLDGVYQAPEAGELFAAVDPVAVNGEDAAEALAGAADALTTFAYEADKLKSRLLALRSDAYAFLDSIAGDDDWRKDQDKVDEHDQLTEGVTAAVAAYEEAERECANAITGLLPGGTTFVAPDPSGASQCRPGEQVYGMGEVPDGAVMPWGGPQEWDAPFWRDAWDGVADLAVGLVQDRGGYWGLHGEHGWWTADQGFGQIGDNAVAHRVETVEGLGALIGVYGPEGWGTGTQGANAGAAWLEVAHSVVPWREWAERPGYTISQSVLNLGEVAVSTALLATGVGAPVGAAMWANRGMRAVQALSGTGHALPDAPHLPHTDTRIGVPASITRTGGPADQLATTQQIQDLVQRFRTDLDLADLSHPDGIVGALNDRHLVQVGADNHRAQASISDRGHGDDALNPGGVSAPQLGQ</sequence>
<dbReference type="EMBL" id="QEIN01000093">
    <property type="protein sequence ID" value="RCV58492.1"/>
    <property type="molecule type" value="Genomic_DNA"/>
</dbReference>
<dbReference type="AlphaFoldDB" id="A0A368T5B0"/>
<protein>
    <submittedName>
        <fullName evidence="2">Uncharacterized protein</fullName>
    </submittedName>
</protein>
<dbReference type="RefSeq" id="WP_114397715.1">
    <property type="nucleotide sequence ID" value="NZ_QEIM01000045.1"/>
</dbReference>
<gene>
    <name evidence="2" type="ORF">DEF24_13325</name>
</gene>
<keyword evidence="3" id="KW-1185">Reference proteome</keyword>
<dbReference type="Proteomes" id="UP000253318">
    <property type="component" value="Unassembled WGS sequence"/>
</dbReference>